<keyword evidence="10" id="KW-1185">Reference proteome</keyword>
<accession>A0A8J3Y5Z0</accession>
<feature type="transmembrane region" description="Helical" evidence="7">
    <location>
        <begin position="149"/>
        <end position="168"/>
    </location>
</feature>
<dbReference type="GO" id="GO:0042918">
    <property type="term" value="P:alkanesulfonate transmembrane transport"/>
    <property type="evidence" value="ECO:0007669"/>
    <property type="project" value="UniProtKB-ARBA"/>
</dbReference>
<keyword evidence="5 7" id="KW-1133">Transmembrane helix</keyword>
<protein>
    <submittedName>
        <fullName evidence="9">ABC transporter permease</fullName>
    </submittedName>
</protein>
<proteinExistence type="inferred from homology"/>
<reference evidence="9" key="1">
    <citation type="submission" date="2021-01" db="EMBL/GenBank/DDBJ databases">
        <title>Whole genome shotgun sequence of Spirilliplanes yamanashiensis NBRC 15828.</title>
        <authorList>
            <person name="Komaki H."/>
            <person name="Tamura T."/>
        </authorList>
    </citation>
    <scope>NUCLEOTIDE SEQUENCE</scope>
    <source>
        <strain evidence="9">NBRC 15828</strain>
    </source>
</reference>
<dbReference type="RefSeq" id="WP_203937328.1">
    <property type="nucleotide sequence ID" value="NZ_BAAAGJ010000005.1"/>
</dbReference>
<name>A0A8J3Y5Z0_9ACTN</name>
<feature type="transmembrane region" description="Helical" evidence="7">
    <location>
        <begin position="90"/>
        <end position="111"/>
    </location>
</feature>
<dbReference type="CDD" id="cd06261">
    <property type="entry name" value="TM_PBP2"/>
    <property type="match status" value="1"/>
</dbReference>
<evidence type="ECO:0000256" key="4">
    <source>
        <dbReference type="ARBA" id="ARBA00022692"/>
    </source>
</evidence>
<organism evidence="9 10">
    <name type="scientific">Spirilliplanes yamanashiensis</name>
    <dbReference type="NCBI Taxonomy" id="42233"/>
    <lineage>
        <taxon>Bacteria</taxon>
        <taxon>Bacillati</taxon>
        <taxon>Actinomycetota</taxon>
        <taxon>Actinomycetes</taxon>
        <taxon>Micromonosporales</taxon>
        <taxon>Micromonosporaceae</taxon>
        <taxon>Spirilliplanes</taxon>
    </lineage>
</organism>
<dbReference type="Proteomes" id="UP000652013">
    <property type="component" value="Unassembled WGS sequence"/>
</dbReference>
<comment type="subcellular location">
    <subcellularLocation>
        <location evidence="1 7">Cell membrane</location>
        <topology evidence="1 7">Multi-pass membrane protein</topology>
    </subcellularLocation>
</comment>
<dbReference type="InterPro" id="IPR035906">
    <property type="entry name" value="MetI-like_sf"/>
</dbReference>
<dbReference type="EMBL" id="BOOY01000007">
    <property type="protein sequence ID" value="GIJ02004.1"/>
    <property type="molecule type" value="Genomic_DNA"/>
</dbReference>
<evidence type="ECO:0000256" key="2">
    <source>
        <dbReference type="ARBA" id="ARBA00022448"/>
    </source>
</evidence>
<feature type="transmembrane region" description="Helical" evidence="7">
    <location>
        <begin position="33"/>
        <end position="54"/>
    </location>
</feature>
<keyword evidence="3" id="KW-1003">Cell membrane</keyword>
<feature type="transmembrane region" description="Helical" evidence="7">
    <location>
        <begin position="123"/>
        <end position="143"/>
    </location>
</feature>
<sequence length="280" mass="29854">MSAPVIAAEAPVVPPVATGRPAARRPRSTPYRAISWAVPVLLLVLWELLARAGAIATTVLPAPSTVLTTAWDLTRSGELPEHLLISLRRATAGLAIGATTGLVLGVVVGFSRLAEAFTDRTVQILRAIPFLAILPLVIVWFGVGEAGKVFLVALGTFFPLYLNTVLGIRQVDPKLLEMGRVIGLPKLQLVRAAILPGALPSILLGVRLSLTNAWLALVVAETVGAAAGIGFMATNAREFLQTDVIVLVIVLYALIGMITDLVARGLEHRLLAWHPNYVRR</sequence>
<dbReference type="Pfam" id="PF00528">
    <property type="entry name" value="BPD_transp_1"/>
    <property type="match status" value="1"/>
</dbReference>
<feature type="transmembrane region" description="Helical" evidence="7">
    <location>
        <begin position="244"/>
        <end position="263"/>
    </location>
</feature>
<comment type="caution">
    <text evidence="9">The sequence shown here is derived from an EMBL/GenBank/DDBJ whole genome shotgun (WGS) entry which is preliminary data.</text>
</comment>
<dbReference type="PANTHER" id="PTHR30151">
    <property type="entry name" value="ALKANE SULFONATE ABC TRANSPORTER-RELATED, MEMBRANE SUBUNIT"/>
    <property type="match status" value="1"/>
</dbReference>
<evidence type="ECO:0000256" key="1">
    <source>
        <dbReference type="ARBA" id="ARBA00004651"/>
    </source>
</evidence>
<evidence type="ECO:0000256" key="6">
    <source>
        <dbReference type="ARBA" id="ARBA00023136"/>
    </source>
</evidence>
<dbReference type="FunFam" id="1.10.3720.10:FF:000003">
    <property type="entry name" value="Aliphatic sulfonate ABC transporter permease"/>
    <property type="match status" value="1"/>
</dbReference>
<evidence type="ECO:0000256" key="3">
    <source>
        <dbReference type="ARBA" id="ARBA00022475"/>
    </source>
</evidence>
<keyword evidence="6 7" id="KW-0472">Membrane</keyword>
<dbReference type="AlphaFoldDB" id="A0A8J3Y5Z0"/>
<feature type="transmembrane region" description="Helical" evidence="7">
    <location>
        <begin position="189"/>
        <end position="208"/>
    </location>
</feature>
<feature type="transmembrane region" description="Helical" evidence="7">
    <location>
        <begin position="214"/>
        <end position="232"/>
    </location>
</feature>
<dbReference type="Gene3D" id="1.10.3720.10">
    <property type="entry name" value="MetI-like"/>
    <property type="match status" value="1"/>
</dbReference>
<dbReference type="PANTHER" id="PTHR30151:SF38">
    <property type="entry name" value="ALIPHATIC SULFONATES TRANSPORT PERMEASE PROTEIN SSUC-RELATED"/>
    <property type="match status" value="1"/>
</dbReference>
<evidence type="ECO:0000313" key="10">
    <source>
        <dbReference type="Proteomes" id="UP000652013"/>
    </source>
</evidence>
<keyword evidence="4 7" id="KW-0812">Transmembrane</keyword>
<evidence type="ECO:0000259" key="8">
    <source>
        <dbReference type="PROSITE" id="PS50928"/>
    </source>
</evidence>
<evidence type="ECO:0000256" key="7">
    <source>
        <dbReference type="RuleBase" id="RU363032"/>
    </source>
</evidence>
<feature type="domain" description="ABC transmembrane type-1" evidence="8">
    <location>
        <begin position="83"/>
        <end position="263"/>
    </location>
</feature>
<evidence type="ECO:0000256" key="5">
    <source>
        <dbReference type="ARBA" id="ARBA00022989"/>
    </source>
</evidence>
<dbReference type="PROSITE" id="PS50928">
    <property type="entry name" value="ABC_TM1"/>
    <property type="match status" value="1"/>
</dbReference>
<comment type="similarity">
    <text evidence="7">Belongs to the binding-protein-dependent transport system permease family.</text>
</comment>
<dbReference type="SUPFAM" id="SSF161098">
    <property type="entry name" value="MetI-like"/>
    <property type="match status" value="1"/>
</dbReference>
<dbReference type="InterPro" id="IPR000515">
    <property type="entry name" value="MetI-like"/>
</dbReference>
<gene>
    <name evidence="9" type="ORF">Sya03_13560</name>
</gene>
<evidence type="ECO:0000313" key="9">
    <source>
        <dbReference type="EMBL" id="GIJ02004.1"/>
    </source>
</evidence>
<keyword evidence="2 7" id="KW-0813">Transport</keyword>
<dbReference type="GO" id="GO:0005886">
    <property type="term" value="C:plasma membrane"/>
    <property type="evidence" value="ECO:0007669"/>
    <property type="project" value="UniProtKB-SubCell"/>
</dbReference>